<evidence type="ECO:0000313" key="2">
    <source>
        <dbReference type="Proteomes" id="UP001207930"/>
    </source>
</evidence>
<keyword evidence="2" id="KW-1185">Reference proteome</keyword>
<reference evidence="1 2" key="1">
    <citation type="submission" date="2022-10" db="EMBL/GenBank/DDBJ databases">
        <title>Luteolibacter flavescens strain MCCC 1K03193, whole genome shotgun sequencing project.</title>
        <authorList>
            <person name="Zhao G."/>
            <person name="Shen L."/>
        </authorList>
    </citation>
    <scope>NUCLEOTIDE SEQUENCE [LARGE SCALE GENOMIC DNA]</scope>
    <source>
        <strain evidence="1 2">MCCC 1K03193</strain>
    </source>
</reference>
<comment type="caution">
    <text evidence="1">The sequence shown here is derived from an EMBL/GenBank/DDBJ whole genome shotgun (WGS) entry which is preliminary data.</text>
</comment>
<evidence type="ECO:0000313" key="1">
    <source>
        <dbReference type="EMBL" id="MCW1883820.1"/>
    </source>
</evidence>
<gene>
    <name evidence="1" type="ORF">OKA04_03710</name>
</gene>
<dbReference type="RefSeq" id="WP_264499782.1">
    <property type="nucleotide sequence ID" value="NZ_JAPDDS010000002.1"/>
</dbReference>
<accession>A0ABT3FJV6</accession>
<name>A0ABT3FJV6_9BACT</name>
<sequence length="193" mass="21703">MEQPKGWRLEVEKQQRKAVADSGILPAVGYFDRVDARGTEHRVRFRGRTVEKHQHSSGWIATITDTGKIGLAYALPTEYLRRLDLQNKLFGDDLHVIGKTSGSRFATSQPTLKGGEPTSAEIRDVLTAAGWERVAMDQQELPPPLMGSAWWHRGEDVVLLDARKPNFKKTDFGVLPIDLILTDLTPEMRKILC</sequence>
<dbReference type="EMBL" id="JAPDDS010000002">
    <property type="protein sequence ID" value="MCW1883820.1"/>
    <property type="molecule type" value="Genomic_DNA"/>
</dbReference>
<organism evidence="1 2">
    <name type="scientific">Luteolibacter flavescens</name>
    <dbReference type="NCBI Taxonomy" id="1859460"/>
    <lineage>
        <taxon>Bacteria</taxon>
        <taxon>Pseudomonadati</taxon>
        <taxon>Verrucomicrobiota</taxon>
        <taxon>Verrucomicrobiia</taxon>
        <taxon>Verrucomicrobiales</taxon>
        <taxon>Verrucomicrobiaceae</taxon>
        <taxon>Luteolibacter</taxon>
    </lineage>
</organism>
<protein>
    <submittedName>
        <fullName evidence="1">Uncharacterized protein</fullName>
    </submittedName>
</protein>
<proteinExistence type="predicted"/>
<dbReference type="Proteomes" id="UP001207930">
    <property type="component" value="Unassembled WGS sequence"/>
</dbReference>